<name>A0ABU6G142_9BACL</name>
<dbReference type="InterPro" id="IPR036679">
    <property type="entry name" value="FlgN-like_sf"/>
</dbReference>
<reference evidence="3 4" key="1">
    <citation type="submission" date="2023-03" db="EMBL/GenBank/DDBJ databases">
        <title>Bacillus Genome Sequencing.</title>
        <authorList>
            <person name="Dunlap C."/>
        </authorList>
    </citation>
    <scope>NUCLEOTIDE SEQUENCE [LARGE SCALE GENOMIC DNA]</scope>
    <source>
        <strain evidence="3 4">BD-533</strain>
    </source>
</reference>
<feature type="coiled-coil region" evidence="2">
    <location>
        <begin position="41"/>
        <end position="68"/>
    </location>
</feature>
<dbReference type="RefSeq" id="WP_326072183.1">
    <property type="nucleotide sequence ID" value="NZ_JARLKY010000025.1"/>
</dbReference>
<keyword evidence="4" id="KW-1185">Reference proteome</keyword>
<keyword evidence="3" id="KW-0969">Cilium</keyword>
<evidence type="ECO:0000256" key="1">
    <source>
        <dbReference type="ARBA" id="ARBA00022795"/>
    </source>
</evidence>
<dbReference type="InterPro" id="IPR007809">
    <property type="entry name" value="FlgN-like"/>
</dbReference>
<dbReference type="Gene3D" id="1.20.58.300">
    <property type="entry name" value="FlgN-like"/>
    <property type="match status" value="1"/>
</dbReference>
<dbReference type="Proteomes" id="UP001338137">
    <property type="component" value="Unassembled WGS sequence"/>
</dbReference>
<keyword evidence="1" id="KW-1005">Bacterial flagellum biogenesis</keyword>
<keyword evidence="3" id="KW-0966">Cell projection</keyword>
<dbReference type="Pfam" id="PF05130">
    <property type="entry name" value="FlgN"/>
    <property type="match status" value="1"/>
</dbReference>
<accession>A0ABU6G142</accession>
<dbReference type="EMBL" id="JARLKY010000025">
    <property type="protein sequence ID" value="MEC0227886.1"/>
    <property type="molecule type" value="Genomic_DNA"/>
</dbReference>
<dbReference type="SUPFAM" id="SSF140566">
    <property type="entry name" value="FlgN-like"/>
    <property type="match status" value="1"/>
</dbReference>
<keyword evidence="2" id="KW-0175">Coiled coil</keyword>
<sequence>MNVSIAQLLEVLENLISIHQTMLELAAQKTPVLVNNQVVELNTIIHKENKLIKQIEELERMRVQLTGEYLISRGYNPDPKVRVSDLIKIIFKAEEKKALSEVQARLLDVMTEMKKQNEVNQKLIKQSLAFLDYSLDLFVKTPEQDAFYQHPHQSGYSSVRNGLFDTKA</sequence>
<evidence type="ECO:0000313" key="4">
    <source>
        <dbReference type="Proteomes" id="UP001338137"/>
    </source>
</evidence>
<proteinExistence type="predicted"/>
<organism evidence="3 4">
    <name type="scientific">Paenibacillus alba</name>
    <dbReference type="NCBI Taxonomy" id="1197127"/>
    <lineage>
        <taxon>Bacteria</taxon>
        <taxon>Bacillati</taxon>
        <taxon>Bacillota</taxon>
        <taxon>Bacilli</taxon>
        <taxon>Bacillales</taxon>
        <taxon>Paenibacillaceae</taxon>
        <taxon>Paenibacillus</taxon>
    </lineage>
</organism>
<comment type="caution">
    <text evidence="3">The sequence shown here is derived from an EMBL/GenBank/DDBJ whole genome shotgun (WGS) entry which is preliminary data.</text>
</comment>
<evidence type="ECO:0000256" key="2">
    <source>
        <dbReference type="SAM" id="Coils"/>
    </source>
</evidence>
<protein>
    <submittedName>
        <fullName evidence="3">Flagellar protein FlgN</fullName>
    </submittedName>
</protein>
<evidence type="ECO:0000313" key="3">
    <source>
        <dbReference type="EMBL" id="MEC0227886.1"/>
    </source>
</evidence>
<keyword evidence="3" id="KW-0282">Flagellum</keyword>
<gene>
    <name evidence="3" type="ORF">P4I72_12190</name>
</gene>